<feature type="compositionally biased region" description="Basic and acidic residues" evidence="1">
    <location>
        <begin position="114"/>
        <end position="124"/>
    </location>
</feature>
<feature type="compositionally biased region" description="Basic and acidic residues" evidence="1">
    <location>
        <begin position="528"/>
        <end position="538"/>
    </location>
</feature>
<feature type="compositionally biased region" description="Acidic residues" evidence="1">
    <location>
        <begin position="125"/>
        <end position="134"/>
    </location>
</feature>
<feature type="compositionally biased region" description="Basic and acidic residues" evidence="1">
    <location>
        <begin position="271"/>
        <end position="285"/>
    </location>
</feature>
<proteinExistence type="predicted"/>
<feature type="compositionally biased region" description="Basic residues" evidence="1">
    <location>
        <begin position="168"/>
        <end position="184"/>
    </location>
</feature>
<dbReference type="VEuPathDB" id="VectorBase:AMIN002641"/>
<feature type="compositionally biased region" description="Polar residues" evidence="1">
    <location>
        <begin position="511"/>
        <end position="522"/>
    </location>
</feature>
<dbReference type="STRING" id="112268.A0A182VX42"/>
<feature type="compositionally biased region" description="Basic residues" evidence="1">
    <location>
        <begin position="332"/>
        <end position="346"/>
    </location>
</feature>
<dbReference type="EnsemblMetazoa" id="AMIN002641-RA">
    <property type="protein sequence ID" value="AMIN002641-PA"/>
    <property type="gene ID" value="AMIN002641"/>
</dbReference>
<sequence>MAFVASLSLSNEQCFEHLSPVNELLLPEFDYGNDDYRHDMDRDLLPFGGRSFFYNGEPDEHVFHTDYNLANLRPISPTPAFTLDPSYISPEDVIPARAKRANRLRRKPSKQRKREQEKELLLSEEHDDEDDEEEKNEKHNSDESDDVEDYAERYEQFIAKHFDDLDNKRKKSASQRKAPSKKTSKKEEESDDEEEDGDYKFDRFDYSSSEDYERIKAESEEQSRRLAKDPKNCRMYEKDGMVCSVCHDPASDSASESCAYATEPHHRKYAYVKERNYDSKKDDPNQAKAGQTEGEDDDEDATEREHTSAETRPERQTDVTGSLHPTLAPRRVPTRPLRKPTLRTKPHQSATNGGGYRYQPTDLRSNRANMKLKAEDSENLPGKDEDGNIYVMDYADQDEVAKVLADFKARDWSNCRKGKRMEDGELTCYQCTDAAGVNHEECMYVSESRLVASEPVRPPPSMVGKLRKRKKVVALTRKELAALEPPASAIGAPPKEKQTVKRTVSFRSIVTGSGRGQANSAPVSIGSDGEKKIVEQFD</sequence>
<feature type="compositionally biased region" description="Basic and acidic residues" evidence="1">
    <location>
        <begin position="198"/>
        <end position="233"/>
    </location>
</feature>
<reference evidence="3" key="1">
    <citation type="submission" date="2013-03" db="EMBL/GenBank/DDBJ databases">
        <title>The Genome Sequence of Anopheles minimus MINIMUS1.</title>
        <authorList>
            <consortium name="The Broad Institute Genomics Platform"/>
            <person name="Neafsey D.E."/>
            <person name="Walton C."/>
            <person name="Walker B."/>
            <person name="Young S.K."/>
            <person name="Zeng Q."/>
            <person name="Gargeya S."/>
            <person name="Fitzgerald M."/>
            <person name="Haas B."/>
            <person name="Abouelleil A."/>
            <person name="Allen A.W."/>
            <person name="Alvarado L."/>
            <person name="Arachchi H.M."/>
            <person name="Berlin A.M."/>
            <person name="Chapman S.B."/>
            <person name="Gainer-Dewar J."/>
            <person name="Goldberg J."/>
            <person name="Griggs A."/>
            <person name="Gujja S."/>
            <person name="Hansen M."/>
            <person name="Howarth C."/>
            <person name="Imamovic A."/>
            <person name="Ireland A."/>
            <person name="Larimer J."/>
            <person name="McCowan C."/>
            <person name="Murphy C."/>
            <person name="Pearson M."/>
            <person name="Poon T.W."/>
            <person name="Priest M."/>
            <person name="Roberts A."/>
            <person name="Saif S."/>
            <person name="Shea T."/>
            <person name="Sisk P."/>
            <person name="Sykes S."/>
            <person name="Wortman J."/>
            <person name="Nusbaum C."/>
            <person name="Birren B."/>
        </authorList>
    </citation>
    <scope>NUCLEOTIDE SEQUENCE [LARGE SCALE GENOMIC DNA]</scope>
    <source>
        <strain evidence="3">MINIMUS1</strain>
    </source>
</reference>
<feature type="compositionally biased region" description="Acidic residues" evidence="1">
    <location>
        <begin position="293"/>
        <end position="302"/>
    </location>
</feature>
<evidence type="ECO:0000256" key="1">
    <source>
        <dbReference type="SAM" id="MobiDB-lite"/>
    </source>
</evidence>
<evidence type="ECO:0000313" key="2">
    <source>
        <dbReference type="EnsemblMetazoa" id="AMIN002641-PA"/>
    </source>
</evidence>
<organism evidence="2 3">
    <name type="scientific">Anopheles minimus</name>
    <dbReference type="NCBI Taxonomy" id="112268"/>
    <lineage>
        <taxon>Eukaryota</taxon>
        <taxon>Metazoa</taxon>
        <taxon>Ecdysozoa</taxon>
        <taxon>Arthropoda</taxon>
        <taxon>Hexapoda</taxon>
        <taxon>Insecta</taxon>
        <taxon>Pterygota</taxon>
        <taxon>Neoptera</taxon>
        <taxon>Endopterygota</taxon>
        <taxon>Diptera</taxon>
        <taxon>Nematocera</taxon>
        <taxon>Culicoidea</taxon>
        <taxon>Culicidae</taxon>
        <taxon>Anophelinae</taxon>
        <taxon>Anopheles</taxon>
    </lineage>
</organism>
<dbReference type="AlphaFoldDB" id="A0A182VX42"/>
<keyword evidence="3" id="KW-1185">Reference proteome</keyword>
<feature type="region of interest" description="Disordered" evidence="1">
    <location>
        <begin position="511"/>
        <end position="538"/>
    </location>
</feature>
<feature type="region of interest" description="Disordered" evidence="1">
    <location>
        <begin position="100"/>
        <end position="233"/>
    </location>
</feature>
<feature type="compositionally biased region" description="Basic and acidic residues" evidence="1">
    <location>
        <begin position="303"/>
        <end position="317"/>
    </location>
</feature>
<dbReference type="Proteomes" id="UP000075920">
    <property type="component" value="Unassembled WGS sequence"/>
</dbReference>
<feature type="compositionally biased region" description="Basic and acidic residues" evidence="1">
    <location>
        <begin position="150"/>
        <end position="167"/>
    </location>
</feature>
<feature type="region of interest" description="Disordered" evidence="1">
    <location>
        <begin position="247"/>
        <end position="266"/>
    </location>
</feature>
<reference evidence="2" key="2">
    <citation type="submission" date="2020-05" db="UniProtKB">
        <authorList>
            <consortium name="EnsemblMetazoa"/>
        </authorList>
    </citation>
    <scope>IDENTIFICATION</scope>
    <source>
        <strain evidence="2">MINIMUS1</strain>
    </source>
</reference>
<feature type="compositionally biased region" description="Basic residues" evidence="1">
    <location>
        <begin position="100"/>
        <end position="113"/>
    </location>
</feature>
<name>A0A182VX42_9DIPT</name>
<accession>A0A182VX42</accession>
<evidence type="ECO:0000313" key="3">
    <source>
        <dbReference type="Proteomes" id="UP000075920"/>
    </source>
</evidence>
<protein>
    <submittedName>
        <fullName evidence="2">Uncharacterized protein</fullName>
    </submittedName>
</protein>
<feature type="region of interest" description="Disordered" evidence="1">
    <location>
        <begin position="271"/>
        <end position="363"/>
    </location>
</feature>